<evidence type="ECO:0000256" key="1">
    <source>
        <dbReference type="ARBA" id="ARBA00022670"/>
    </source>
</evidence>
<evidence type="ECO:0000256" key="4">
    <source>
        <dbReference type="ARBA" id="ARBA00023157"/>
    </source>
</evidence>
<evidence type="ECO:0000313" key="8">
    <source>
        <dbReference type="EMBL" id="GAV02789.1"/>
    </source>
</evidence>
<feature type="region of interest" description="Disordered" evidence="6">
    <location>
        <begin position="1"/>
        <end position="23"/>
    </location>
</feature>
<dbReference type="InterPro" id="IPR001254">
    <property type="entry name" value="Trypsin_dom"/>
</dbReference>
<proteinExistence type="predicted"/>
<keyword evidence="4" id="KW-1015">Disulfide bond</keyword>
<organism evidence="8 9">
    <name type="scientific">Ramazzottius varieornatus</name>
    <name type="common">Water bear</name>
    <name type="synonym">Tardigrade</name>
    <dbReference type="NCBI Taxonomy" id="947166"/>
    <lineage>
        <taxon>Eukaryota</taxon>
        <taxon>Metazoa</taxon>
        <taxon>Ecdysozoa</taxon>
        <taxon>Tardigrada</taxon>
        <taxon>Eutardigrada</taxon>
        <taxon>Parachela</taxon>
        <taxon>Hypsibioidea</taxon>
        <taxon>Ramazzottiidae</taxon>
        <taxon>Ramazzottius</taxon>
    </lineage>
</organism>
<dbReference type="FunFam" id="2.40.10.10:FF:000006">
    <property type="entry name" value="Serine proteinase stubble"/>
    <property type="match status" value="1"/>
</dbReference>
<dbReference type="GO" id="GO:0004252">
    <property type="term" value="F:serine-type endopeptidase activity"/>
    <property type="evidence" value="ECO:0007669"/>
    <property type="project" value="InterPro"/>
</dbReference>
<dbReference type="PROSITE" id="PS00134">
    <property type="entry name" value="TRYPSIN_HIS"/>
    <property type="match status" value="1"/>
</dbReference>
<keyword evidence="3 5" id="KW-0720">Serine protease</keyword>
<dbReference type="AlphaFoldDB" id="A0A1D1VW02"/>
<dbReference type="PANTHER" id="PTHR24252:SF7">
    <property type="entry name" value="HYALIN"/>
    <property type="match status" value="1"/>
</dbReference>
<comment type="caution">
    <text evidence="8">The sequence shown here is derived from an EMBL/GenBank/DDBJ whole genome shotgun (WGS) entry which is preliminary data.</text>
</comment>
<evidence type="ECO:0000259" key="7">
    <source>
        <dbReference type="PROSITE" id="PS50240"/>
    </source>
</evidence>
<keyword evidence="9" id="KW-1185">Reference proteome</keyword>
<dbReference type="InterPro" id="IPR001314">
    <property type="entry name" value="Peptidase_S1A"/>
</dbReference>
<dbReference type="InterPro" id="IPR043504">
    <property type="entry name" value="Peptidase_S1_PA_chymotrypsin"/>
</dbReference>
<dbReference type="SMART" id="SM00020">
    <property type="entry name" value="Tryp_SPc"/>
    <property type="match status" value="1"/>
</dbReference>
<keyword evidence="1 5" id="KW-0645">Protease</keyword>
<dbReference type="OrthoDB" id="93664at2759"/>
<evidence type="ECO:0000313" key="9">
    <source>
        <dbReference type="Proteomes" id="UP000186922"/>
    </source>
</evidence>
<feature type="compositionally biased region" description="Polar residues" evidence="6">
    <location>
        <begin position="7"/>
        <end position="23"/>
    </location>
</feature>
<dbReference type="PANTHER" id="PTHR24252">
    <property type="entry name" value="ACROSIN-RELATED"/>
    <property type="match status" value="1"/>
</dbReference>
<feature type="domain" description="Peptidase S1" evidence="7">
    <location>
        <begin position="98"/>
        <end position="339"/>
    </location>
</feature>
<dbReference type="PROSITE" id="PS00135">
    <property type="entry name" value="TRYPSIN_SER"/>
    <property type="match status" value="1"/>
</dbReference>
<gene>
    <name evidence="8" type="primary">RvY_13313</name>
    <name evidence="8" type="synonym">RvY_13313.1</name>
    <name evidence="8" type="ORF">RvY_13313-1</name>
</gene>
<dbReference type="PROSITE" id="PS50240">
    <property type="entry name" value="TRYPSIN_DOM"/>
    <property type="match status" value="1"/>
</dbReference>
<keyword evidence="2 5" id="KW-0378">Hydrolase</keyword>
<dbReference type="GO" id="GO:0006508">
    <property type="term" value="P:proteolysis"/>
    <property type="evidence" value="ECO:0007669"/>
    <property type="project" value="UniProtKB-KW"/>
</dbReference>
<dbReference type="InterPro" id="IPR018114">
    <property type="entry name" value="TRYPSIN_HIS"/>
</dbReference>
<dbReference type="Gene3D" id="2.40.10.10">
    <property type="entry name" value="Trypsin-like serine proteases"/>
    <property type="match status" value="1"/>
</dbReference>
<protein>
    <recommendedName>
        <fullName evidence="7">Peptidase S1 domain-containing protein</fullName>
    </recommendedName>
</protein>
<dbReference type="Proteomes" id="UP000186922">
    <property type="component" value="Unassembled WGS sequence"/>
</dbReference>
<evidence type="ECO:0000256" key="5">
    <source>
        <dbReference type="RuleBase" id="RU363034"/>
    </source>
</evidence>
<dbReference type="PRINTS" id="PR00722">
    <property type="entry name" value="CHYMOTRYPSIN"/>
</dbReference>
<sequence>MILPTDYTGNHSSGPTTDNITSQPRISDLDVIPYFRADIFSLDSESTPASRSAKRPAESIRKYVSKKRPNTTNVKSENQEITCGQRDLTYKMVRVGRIVGGETAGFGDWPWMAMLLNYGRPRCGATLIAPQVVVTAAHCVSGNRLLTNLTVKLGMFNTNERDNVLFPPVLLRVARVIRHPDFDLTTLLNDVAIIQLSEAVKYAPNILPICVGSQEPVAGWNTTILGWGKEEENNTVYDLPSALQAVDIPLIEREECSRYFAQQGLKNLIGTPHICAGAKEGGRDACQGDSGGPMVREDTTGRFELIGVISWGFGCGEPNVPGVYTNIFHYRDWLVENIRTL</sequence>
<evidence type="ECO:0000256" key="6">
    <source>
        <dbReference type="SAM" id="MobiDB-lite"/>
    </source>
</evidence>
<dbReference type="EMBL" id="BDGG01000008">
    <property type="protein sequence ID" value="GAV02789.1"/>
    <property type="molecule type" value="Genomic_DNA"/>
</dbReference>
<name>A0A1D1VW02_RAMVA</name>
<reference evidence="8 9" key="1">
    <citation type="journal article" date="2016" name="Nat. Commun.">
        <title>Extremotolerant tardigrade genome and improved radiotolerance of human cultured cells by tardigrade-unique protein.</title>
        <authorList>
            <person name="Hashimoto T."/>
            <person name="Horikawa D.D."/>
            <person name="Saito Y."/>
            <person name="Kuwahara H."/>
            <person name="Kozuka-Hata H."/>
            <person name="Shin-I T."/>
            <person name="Minakuchi Y."/>
            <person name="Ohishi K."/>
            <person name="Motoyama A."/>
            <person name="Aizu T."/>
            <person name="Enomoto A."/>
            <person name="Kondo K."/>
            <person name="Tanaka S."/>
            <person name="Hara Y."/>
            <person name="Koshikawa S."/>
            <person name="Sagara H."/>
            <person name="Miura T."/>
            <person name="Yokobori S."/>
            <person name="Miyagawa K."/>
            <person name="Suzuki Y."/>
            <person name="Kubo T."/>
            <person name="Oyama M."/>
            <person name="Kohara Y."/>
            <person name="Fujiyama A."/>
            <person name="Arakawa K."/>
            <person name="Katayama T."/>
            <person name="Toyoda A."/>
            <person name="Kunieda T."/>
        </authorList>
    </citation>
    <scope>NUCLEOTIDE SEQUENCE [LARGE SCALE GENOMIC DNA]</scope>
    <source>
        <strain evidence="8 9">YOKOZUNA-1</strain>
    </source>
</reference>
<evidence type="ECO:0000256" key="3">
    <source>
        <dbReference type="ARBA" id="ARBA00022825"/>
    </source>
</evidence>
<accession>A0A1D1VW02</accession>
<dbReference type="InterPro" id="IPR009003">
    <property type="entry name" value="Peptidase_S1_PA"/>
</dbReference>
<dbReference type="STRING" id="947166.A0A1D1VW02"/>
<dbReference type="Pfam" id="PF00089">
    <property type="entry name" value="Trypsin"/>
    <property type="match status" value="1"/>
</dbReference>
<dbReference type="SUPFAM" id="SSF50494">
    <property type="entry name" value="Trypsin-like serine proteases"/>
    <property type="match status" value="1"/>
</dbReference>
<evidence type="ECO:0000256" key="2">
    <source>
        <dbReference type="ARBA" id="ARBA00022801"/>
    </source>
</evidence>
<dbReference type="CDD" id="cd00190">
    <property type="entry name" value="Tryp_SPc"/>
    <property type="match status" value="1"/>
</dbReference>
<dbReference type="InterPro" id="IPR033116">
    <property type="entry name" value="TRYPSIN_SER"/>
</dbReference>